<dbReference type="GO" id="GO:0005975">
    <property type="term" value="P:carbohydrate metabolic process"/>
    <property type="evidence" value="ECO:0007669"/>
    <property type="project" value="InterPro"/>
</dbReference>
<dbReference type="PANTHER" id="PTHR47791:SF3">
    <property type="entry name" value="MEIOTICALLY UP-REGULATED GENE 191 PROTEIN"/>
    <property type="match status" value="1"/>
</dbReference>
<evidence type="ECO:0000313" key="2">
    <source>
        <dbReference type="EMBL" id="EGJ71470.1"/>
    </source>
</evidence>
<dbReference type="PROSITE" id="PS51257">
    <property type="entry name" value="PROKAR_LIPOPROTEIN"/>
    <property type="match status" value="1"/>
</dbReference>
<dbReference type="Proteomes" id="UP000018439">
    <property type="component" value="Chromosome"/>
</dbReference>
<keyword evidence="2" id="KW-0378">Hydrolase</keyword>
<dbReference type="eggNOG" id="COG4833">
    <property type="taxonomic scope" value="Bacteria"/>
</dbReference>
<accession>F3ZND0</accession>
<dbReference type="InterPro" id="IPR053169">
    <property type="entry name" value="MUG_Protein"/>
</dbReference>
<dbReference type="STRING" id="679937.Bcop_1268"/>
<dbReference type="InterPro" id="IPR014512">
    <property type="entry name" value="O_gly_hydro"/>
</dbReference>
<dbReference type="InterPro" id="IPR008928">
    <property type="entry name" value="6-hairpin_glycosidase_sf"/>
</dbReference>
<dbReference type="PIRSF" id="PIRSF021505">
    <property type="entry name" value="O_gly_hdrol"/>
    <property type="match status" value="1"/>
</dbReference>
<feature type="chain" id="PRO_5003303848" evidence="1">
    <location>
        <begin position="21"/>
        <end position="385"/>
    </location>
</feature>
<name>F3ZND0_9BACE</name>
<sequence>MKKIIYIAIFFVACTYGLFACSDPKDSYSYEEPISYDWSLAADSATTALIDKFWNESDHYFNYANNGKDLTFHYWPNAHAMDVIIDAYLRTKDEKYLTYFDQWYDGVKMKNGNTYFNDFVDDMQWNALTMIRMYQTTQKDKYLNTAKELWNRIKEAWSDDAGGGILWSYAPGIGCSKNACSNGPAAIIAARMYKITQDEEDLNWAKKIFEWEKQTLVDSSIGKVYDNINCNSLQIEDLSLTYNQGTYVGAAVELFNITKDFVYLNDAKQAALFTLSSLINTSNNVLRNEGEGDGGLFKGIFIRYFLELIKVEELEPAYKKKFITSFNHNVYILWNSAVYKTGSYDDDLLFGPSWDTAPLGFTQLTSQASGCMMMEAKATLELLNK</sequence>
<feature type="signal peptide" evidence="1">
    <location>
        <begin position="1"/>
        <end position="20"/>
    </location>
</feature>
<evidence type="ECO:0000256" key="1">
    <source>
        <dbReference type="SAM" id="SignalP"/>
    </source>
</evidence>
<evidence type="ECO:0000313" key="3">
    <source>
        <dbReference type="Proteomes" id="UP000018439"/>
    </source>
</evidence>
<dbReference type="EMBL" id="CM001167">
    <property type="protein sequence ID" value="EGJ71470.1"/>
    <property type="molecule type" value="Genomic_DNA"/>
</dbReference>
<reference evidence="2 3" key="1">
    <citation type="journal article" date="2011" name="Stand. Genomic Sci.">
        <title>Non-contiguous finished genome sequence of Bacteroides coprosuis type strain (PC139).</title>
        <authorList>
            <person name="Land M."/>
            <person name="Held B."/>
            <person name="Gronow S."/>
            <person name="Abt B."/>
            <person name="Lucas S."/>
            <person name="Del Rio T.G."/>
            <person name="Nolan M."/>
            <person name="Tice H."/>
            <person name="Cheng J.F."/>
            <person name="Pitluck S."/>
            <person name="Liolios K."/>
            <person name="Pagani I."/>
            <person name="Ivanova N."/>
            <person name="Mavromatis K."/>
            <person name="Mikhailova N."/>
            <person name="Pati A."/>
            <person name="Tapia R."/>
            <person name="Han C."/>
            <person name="Goodwin L."/>
            <person name="Chen A."/>
            <person name="Palaniappan K."/>
            <person name="Hauser L."/>
            <person name="Brambilla E.M."/>
            <person name="Rohde M."/>
            <person name="Goker M."/>
            <person name="Detter J.C."/>
            <person name="Woyke T."/>
            <person name="Bristow J."/>
            <person name="Eisen J.A."/>
            <person name="Markowitz V."/>
            <person name="Hugenholtz P."/>
            <person name="Kyrpides N.C."/>
            <person name="Klenk H.P."/>
            <person name="Lapidus A."/>
        </authorList>
    </citation>
    <scope>NUCLEOTIDE SEQUENCE</scope>
    <source>
        <strain evidence="2 3">DSM 18011</strain>
    </source>
</reference>
<dbReference type="AlphaFoldDB" id="F3ZND0"/>
<dbReference type="InterPro" id="IPR005198">
    <property type="entry name" value="Glyco_hydro_76"/>
</dbReference>
<protein>
    <submittedName>
        <fullName evidence="2">Glycoside hydrolase family 76</fullName>
    </submittedName>
</protein>
<dbReference type="SUPFAM" id="SSF48208">
    <property type="entry name" value="Six-hairpin glycosidases"/>
    <property type="match status" value="1"/>
</dbReference>
<dbReference type="OrthoDB" id="2505409at2"/>
<gene>
    <name evidence="2" type="ORF">Bcop_1268</name>
</gene>
<organism evidence="2 3">
    <name type="scientific">Bacteroides coprosuis DSM 18011</name>
    <dbReference type="NCBI Taxonomy" id="679937"/>
    <lineage>
        <taxon>Bacteria</taxon>
        <taxon>Pseudomonadati</taxon>
        <taxon>Bacteroidota</taxon>
        <taxon>Bacteroidia</taxon>
        <taxon>Bacteroidales</taxon>
        <taxon>Bacteroidaceae</taxon>
        <taxon>Bacteroides</taxon>
    </lineage>
</organism>
<dbReference type="GO" id="GO:0016787">
    <property type="term" value="F:hydrolase activity"/>
    <property type="evidence" value="ECO:0007669"/>
    <property type="project" value="UniProtKB-KW"/>
</dbReference>
<dbReference type="Pfam" id="PF03663">
    <property type="entry name" value="Glyco_hydro_76"/>
    <property type="match status" value="1"/>
</dbReference>
<proteinExistence type="predicted"/>
<keyword evidence="1" id="KW-0732">Signal</keyword>
<dbReference type="Gene3D" id="1.50.10.20">
    <property type="match status" value="1"/>
</dbReference>
<dbReference type="HOGENOM" id="CLU_028686_1_1_10"/>
<dbReference type="PANTHER" id="PTHR47791">
    <property type="entry name" value="MEIOTICALLY UP-REGULATED GENE 191 PROTEIN"/>
    <property type="match status" value="1"/>
</dbReference>
<keyword evidence="3" id="KW-1185">Reference proteome</keyword>